<evidence type="ECO:0000313" key="2">
    <source>
        <dbReference type="Proteomes" id="UP000533080"/>
    </source>
</evidence>
<dbReference type="Gene3D" id="3.40.50.300">
    <property type="entry name" value="P-loop containing nucleotide triphosphate hydrolases"/>
    <property type="match status" value="1"/>
</dbReference>
<proteinExistence type="predicted"/>
<evidence type="ECO:0000313" key="1">
    <source>
        <dbReference type="EMBL" id="NOJ81440.1"/>
    </source>
</evidence>
<accession>A0A7Y4IM79</accession>
<protein>
    <submittedName>
        <fullName evidence="1">AAA family ATPase</fullName>
    </submittedName>
</protein>
<comment type="caution">
    <text evidence="1">The sequence shown here is derived from an EMBL/GenBank/DDBJ whole genome shotgun (WGS) entry which is preliminary data.</text>
</comment>
<dbReference type="Proteomes" id="UP000533080">
    <property type="component" value="Unassembled WGS sequence"/>
</dbReference>
<name>A0A7Y4IM79_MYXXA</name>
<reference evidence="1 2" key="1">
    <citation type="submission" date="2020-05" db="EMBL/GenBank/DDBJ databases">
        <authorList>
            <person name="Whitworth D."/>
        </authorList>
    </citation>
    <scope>NUCLEOTIDE SEQUENCE [LARGE SCALE GENOMIC DNA]</scope>
    <source>
        <strain evidence="1 2">AM005</strain>
    </source>
</reference>
<dbReference type="EMBL" id="JABFNT010000086">
    <property type="protein sequence ID" value="NOJ81440.1"/>
    <property type="molecule type" value="Genomic_DNA"/>
</dbReference>
<organism evidence="1 2">
    <name type="scientific">Myxococcus xanthus</name>
    <dbReference type="NCBI Taxonomy" id="34"/>
    <lineage>
        <taxon>Bacteria</taxon>
        <taxon>Pseudomonadati</taxon>
        <taxon>Myxococcota</taxon>
        <taxon>Myxococcia</taxon>
        <taxon>Myxococcales</taxon>
        <taxon>Cystobacterineae</taxon>
        <taxon>Myxococcaceae</taxon>
        <taxon>Myxococcus</taxon>
    </lineage>
</organism>
<dbReference type="SUPFAM" id="SSF52540">
    <property type="entry name" value="P-loop containing nucleoside triphosphate hydrolases"/>
    <property type="match status" value="1"/>
</dbReference>
<dbReference type="AlphaFoldDB" id="A0A7Y4IM79"/>
<sequence length="169" mass="19548">MGKTTLIRSLLPDLPMMDYVVGSAILRELAGEAFAQFDSLPPDVKQRYREDAIRWMERRQERTGRHILCDGHTTLLNPSTRQAEQVFTQLDCNFFRELILLEAPAEVVLQRRRDDPSKRRNLDSELLREELAGERAACYRIARTHGMQAHELPVGDDLAITYRLKELLT</sequence>
<dbReference type="Pfam" id="PF13207">
    <property type="entry name" value="AAA_17"/>
    <property type="match status" value="1"/>
</dbReference>
<gene>
    <name evidence="1" type="ORF">HNV28_24425</name>
</gene>
<dbReference type="InterPro" id="IPR027417">
    <property type="entry name" value="P-loop_NTPase"/>
</dbReference>